<dbReference type="AlphaFoldDB" id="A0A6B2H5H2"/>
<evidence type="ECO:0000259" key="1">
    <source>
        <dbReference type="Pfam" id="PF19580"/>
    </source>
</evidence>
<gene>
    <name evidence="2" type="ORF">GWO68_06335</name>
</gene>
<sequence length="353" mass="40340">MPDYIYYLQSYAMRHGIKTLFTLFTLMLFSGCSAILTRSDKTYAVGFYNLEKLYDSKANARNMDYTPNGPMKWTDARYQQKLKNMAQAIATIGGKDGPAILGVTEAESHKVLDDLVLTPPLKKKKYKVIHFESEDPLGLDVALLYNPKRFKPTYQKLVKVNYPQKNFKGKDIVQVKGLMSGEPVTIYVNHWPPNYGNTRQGNRNRQAAAKKLRQQIDAELKTNPDANIIVMGDFDEEPKSKVLQQTLKANGRPNPYYKDELFNTFYINYVQGLGSYFKRGDFKMLDQVMVSKGMLDSKGLEYVMGSAEIHDPEFLKYTFGKYKNTPRTTFSGTTYMGGFSDHFPVFIKVKVVK</sequence>
<organism evidence="2 3">
    <name type="scientific">Pontibacter fetidus</name>
    <dbReference type="NCBI Taxonomy" id="2700082"/>
    <lineage>
        <taxon>Bacteria</taxon>
        <taxon>Pseudomonadati</taxon>
        <taxon>Bacteroidota</taxon>
        <taxon>Cytophagia</taxon>
        <taxon>Cytophagales</taxon>
        <taxon>Hymenobacteraceae</taxon>
        <taxon>Pontibacter</taxon>
    </lineage>
</organism>
<dbReference type="EMBL" id="JAAEAA010000006">
    <property type="protein sequence ID" value="NDK55527.1"/>
    <property type="molecule type" value="Genomic_DNA"/>
</dbReference>
<accession>A0A6B2H5H2</accession>
<dbReference type="PANTHER" id="PTHR42834:SF1">
    <property type="entry name" value="ENDONUCLEASE_EXONUCLEASE_PHOSPHATASE FAMILY PROTEIN (AFU_ORTHOLOGUE AFUA_3G09210)"/>
    <property type="match status" value="1"/>
</dbReference>
<dbReference type="GO" id="GO:0003824">
    <property type="term" value="F:catalytic activity"/>
    <property type="evidence" value="ECO:0007669"/>
    <property type="project" value="InterPro"/>
</dbReference>
<name>A0A6B2H5H2_9BACT</name>
<comment type="caution">
    <text evidence="2">The sequence shown here is derived from an EMBL/GenBank/DDBJ whole genome shotgun (WGS) entry which is preliminary data.</text>
</comment>
<dbReference type="InterPro" id="IPR036691">
    <property type="entry name" value="Endo/exonu/phosph_ase_sf"/>
</dbReference>
<feature type="domain" description="Endonuclease/exonuclease/phosphatase" evidence="1">
    <location>
        <begin position="45"/>
        <end position="350"/>
    </location>
</feature>
<dbReference type="PANTHER" id="PTHR42834">
    <property type="entry name" value="ENDONUCLEASE/EXONUCLEASE/PHOSPHATASE FAMILY PROTEIN (AFU_ORTHOLOGUE AFUA_3G09210)"/>
    <property type="match status" value="1"/>
</dbReference>
<dbReference type="Proteomes" id="UP000478546">
    <property type="component" value="Unassembled WGS sequence"/>
</dbReference>
<protein>
    <recommendedName>
        <fullName evidence="1">Endonuclease/exonuclease/phosphatase domain-containing protein</fullName>
    </recommendedName>
</protein>
<dbReference type="Gene3D" id="3.60.10.10">
    <property type="entry name" value="Endonuclease/exonuclease/phosphatase"/>
    <property type="match status" value="1"/>
</dbReference>
<dbReference type="Pfam" id="PF19580">
    <property type="entry name" value="Exo_endo_phos_3"/>
    <property type="match status" value="1"/>
</dbReference>
<keyword evidence="3" id="KW-1185">Reference proteome</keyword>
<dbReference type="SUPFAM" id="SSF56219">
    <property type="entry name" value="DNase I-like"/>
    <property type="match status" value="1"/>
</dbReference>
<dbReference type="InterPro" id="IPR005135">
    <property type="entry name" value="Endo/exonuclease/phosphatase"/>
</dbReference>
<evidence type="ECO:0000313" key="3">
    <source>
        <dbReference type="Proteomes" id="UP000478546"/>
    </source>
</evidence>
<reference evidence="2 3" key="1">
    <citation type="submission" date="2020-01" db="EMBL/GenBank/DDBJ databases">
        <authorList>
            <person name="Kim M.K."/>
        </authorList>
    </citation>
    <scope>NUCLEOTIDE SEQUENCE [LARGE SCALE GENOMIC DNA]</scope>
    <source>
        <strain evidence="2 3">BT213</strain>
    </source>
</reference>
<proteinExistence type="predicted"/>
<evidence type="ECO:0000313" key="2">
    <source>
        <dbReference type="EMBL" id="NDK55527.1"/>
    </source>
</evidence>
<dbReference type="RefSeq" id="WP_162345584.1">
    <property type="nucleotide sequence ID" value="NZ_JAAEAA010000006.1"/>
</dbReference>